<reference evidence="1" key="2">
    <citation type="journal article" date="2022" name="New Phytol.">
        <title>Evolutionary transition to the ectomycorrhizal habit in the genomes of a hyperdiverse lineage of mushroom-forming fungi.</title>
        <authorList>
            <person name="Looney B."/>
            <person name="Miyauchi S."/>
            <person name="Morin E."/>
            <person name="Drula E."/>
            <person name="Courty P.E."/>
            <person name="Kohler A."/>
            <person name="Kuo A."/>
            <person name="LaButti K."/>
            <person name="Pangilinan J."/>
            <person name="Lipzen A."/>
            <person name="Riley R."/>
            <person name="Andreopoulos W."/>
            <person name="He G."/>
            <person name="Johnson J."/>
            <person name="Nolan M."/>
            <person name="Tritt A."/>
            <person name="Barry K.W."/>
            <person name="Grigoriev I.V."/>
            <person name="Nagy L.G."/>
            <person name="Hibbett D."/>
            <person name="Henrissat B."/>
            <person name="Matheny P.B."/>
            <person name="Labbe J."/>
            <person name="Martin F.M."/>
        </authorList>
    </citation>
    <scope>NUCLEOTIDE SEQUENCE</scope>
    <source>
        <strain evidence="1">HHB10654</strain>
    </source>
</reference>
<comment type="caution">
    <text evidence="1">The sequence shown here is derived from an EMBL/GenBank/DDBJ whole genome shotgun (WGS) entry which is preliminary data.</text>
</comment>
<gene>
    <name evidence="1" type="ORF">BV25DRAFT_1089804</name>
</gene>
<dbReference type="Proteomes" id="UP000814140">
    <property type="component" value="Unassembled WGS sequence"/>
</dbReference>
<accession>A0ACB8TFS5</accession>
<name>A0ACB8TFS5_9AGAM</name>
<protein>
    <submittedName>
        <fullName evidence="1">Uncharacterized protein</fullName>
    </submittedName>
</protein>
<reference evidence="1" key="1">
    <citation type="submission" date="2021-03" db="EMBL/GenBank/DDBJ databases">
        <authorList>
            <consortium name="DOE Joint Genome Institute"/>
            <person name="Ahrendt S."/>
            <person name="Looney B.P."/>
            <person name="Miyauchi S."/>
            <person name="Morin E."/>
            <person name="Drula E."/>
            <person name="Courty P.E."/>
            <person name="Chicoki N."/>
            <person name="Fauchery L."/>
            <person name="Kohler A."/>
            <person name="Kuo A."/>
            <person name="Labutti K."/>
            <person name="Pangilinan J."/>
            <person name="Lipzen A."/>
            <person name="Riley R."/>
            <person name="Andreopoulos W."/>
            <person name="He G."/>
            <person name="Johnson J."/>
            <person name="Barry K.W."/>
            <person name="Grigoriev I.V."/>
            <person name="Nagy L."/>
            <person name="Hibbett D."/>
            <person name="Henrissat B."/>
            <person name="Matheny P.B."/>
            <person name="Labbe J."/>
            <person name="Martin F."/>
        </authorList>
    </citation>
    <scope>NUCLEOTIDE SEQUENCE</scope>
    <source>
        <strain evidence="1">HHB10654</strain>
    </source>
</reference>
<sequence length="464" mass="51082">MAFPGPSRLDRSRVSLPPQSTAAGDQLLRRFSVPSPYSPEPSVLRAEFLSTVEDSHHTALTSSPRLLAVSLAAPPLIEHRYTIQSRGKDYALVTTKSHALNAKDTPTLHLGDEVSGFVTLPLAHLGGIHSIEVVLQEFTPGQVACAVETKRTMMPDNIDPSFVSTGLIHWPFSMMPSVFGSSSSSSSSMRNGSSTSHDSSHTNPMCQLKVTVHRRGRLTQNAVLAQEIRYITPSDTPSLPSSSDSHGVPRNDPPRRNTVSEIPWEEQHFPPVLVKGTLVRRDAVVVECRLVIPVSPFLCHTYALDSSSSKLSYPAGPLIPMKMTLTSSSMAALDLLATSQAIDVRLWKIVAFGSDTEKISPLTLMNRKSYHRRNCAATARWHTDGNALSLPSDDKHPDPRWSVRLHGYLHWDDNIDMSQSFEMPDMAVMYTVCIYPFKAKGFHPTSSPDKELFIGKITLSAPRQ</sequence>
<evidence type="ECO:0000313" key="2">
    <source>
        <dbReference type="Proteomes" id="UP000814140"/>
    </source>
</evidence>
<proteinExistence type="predicted"/>
<keyword evidence="2" id="KW-1185">Reference proteome</keyword>
<dbReference type="EMBL" id="MU277190">
    <property type="protein sequence ID" value="KAI0067288.1"/>
    <property type="molecule type" value="Genomic_DNA"/>
</dbReference>
<organism evidence="1 2">
    <name type="scientific">Artomyces pyxidatus</name>
    <dbReference type="NCBI Taxonomy" id="48021"/>
    <lineage>
        <taxon>Eukaryota</taxon>
        <taxon>Fungi</taxon>
        <taxon>Dikarya</taxon>
        <taxon>Basidiomycota</taxon>
        <taxon>Agaricomycotina</taxon>
        <taxon>Agaricomycetes</taxon>
        <taxon>Russulales</taxon>
        <taxon>Auriscalpiaceae</taxon>
        <taxon>Artomyces</taxon>
    </lineage>
</organism>
<evidence type="ECO:0000313" key="1">
    <source>
        <dbReference type="EMBL" id="KAI0067288.1"/>
    </source>
</evidence>